<reference evidence="7" key="3">
    <citation type="journal article" date="2020" name="Cell Host Microbe">
        <title>Functional and Genomic Variation between Human-Derived Isolates of Lachnospiraceae Reveals Inter- and Intra-Species Diversity.</title>
        <authorList>
            <person name="Sorbara M.T."/>
            <person name="Littmann E.R."/>
            <person name="Fontana E."/>
            <person name="Moody T.U."/>
            <person name="Kohout C.E."/>
            <person name="Gjonbalaj M."/>
            <person name="Eaton V."/>
            <person name="Seok R."/>
            <person name="Leiner I.M."/>
            <person name="Pamer E.G."/>
        </authorList>
    </citation>
    <scope>NUCLEOTIDE SEQUENCE</scope>
    <source>
        <strain evidence="7">MSK.16.45</strain>
    </source>
</reference>
<comment type="similarity">
    <text evidence="1">Belongs to the ABC transporter superfamily.</text>
</comment>
<dbReference type="SUPFAM" id="SSF52540">
    <property type="entry name" value="P-loop containing nucleoside triphosphate hydrolases"/>
    <property type="match status" value="1"/>
</dbReference>
<protein>
    <submittedName>
        <fullName evidence="6">Manganese transport system ATP-binding protein MntA</fullName>
    </submittedName>
    <submittedName>
        <fullName evidence="7">Metal ABC transporter ATP-binding protein</fullName>
    </submittedName>
</protein>
<evidence type="ECO:0000256" key="1">
    <source>
        <dbReference type="ARBA" id="ARBA00005417"/>
    </source>
</evidence>
<dbReference type="InterPro" id="IPR003439">
    <property type="entry name" value="ABC_transporter-like_ATP-bd"/>
</dbReference>
<dbReference type="Proteomes" id="UP001193756">
    <property type="component" value="Unassembled WGS sequence"/>
</dbReference>
<dbReference type="PROSITE" id="PS50893">
    <property type="entry name" value="ABC_TRANSPORTER_2"/>
    <property type="match status" value="1"/>
</dbReference>
<dbReference type="Proteomes" id="UP000049472">
    <property type="component" value="Unassembled WGS sequence"/>
</dbReference>
<dbReference type="GO" id="GO:0005524">
    <property type="term" value="F:ATP binding"/>
    <property type="evidence" value="ECO:0007669"/>
    <property type="project" value="UniProtKB-KW"/>
</dbReference>
<reference evidence="6" key="2">
    <citation type="submission" date="2015-05" db="EMBL/GenBank/DDBJ databases">
        <authorList>
            <person name="Wang D.B."/>
            <person name="Wang M."/>
        </authorList>
    </citation>
    <scope>NUCLEOTIDE SEQUENCE [LARGE SCALE GENOMIC DNA]</scope>
    <source>
        <strain evidence="6">T1-815</strain>
    </source>
</reference>
<keyword evidence="3" id="KW-0547">Nucleotide-binding</keyword>
<sequence>MRKIIQPCGFHCIKINNLGVSFGEQTVLEDVNMHIHCGSFNVIIGQNGAGKSTLIKAILGEIPHTGTIEFKDTKDGHMAKLKIGYVPQSVNIEKNTPVSVYDLIASYQYNYPVFLPKSKKIEAKIKETLEVFEAEELIDKQVCNLSGGQLQRVLLSMAIMDEPNLLLLDEPVSGIDQNGMELFYKTMDYLKTHYDLAIILISHDLDYVAKYADHVVLLDKTVAKQGTVKEVFESKEFERIFYTGEESWVREEEHK</sequence>
<gene>
    <name evidence="7" type="ORF">G4312_03230</name>
    <name evidence="6" type="ORF">T1815_08081</name>
</gene>
<evidence type="ECO:0000256" key="2">
    <source>
        <dbReference type="ARBA" id="ARBA00022448"/>
    </source>
</evidence>
<organism evidence="6 8">
    <name type="scientific">Agathobacter rectalis</name>
    <dbReference type="NCBI Taxonomy" id="39491"/>
    <lineage>
        <taxon>Bacteria</taxon>
        <taxon>Bacillati</taxon>
        <taxon>Bacillota</taxon>
        <taxon>Clostridia</taxon>
        <taxon>Lachnospirales</taxon>
        <taxon>Lachnospiraceae</taxon>
        <taxon>Agathobacter</taxon>
    </lineage>
</organism>
<dbReference type="InterPro" id="IPR050153">
    <property type="entry name" value="Metal_Ion_Import_ABC"/>
</dbReference>
<dbReference type="AlphaFoldDB" id="A0A0M6WF37"/>
<evidence type="ECO:0000313" key="7">
    <source>
        <dbReference type="EMBL" id="NSC76306.1"/>
    </source>
</evidence>
<reference evidence="7" key="4">
    <citation type="submission" date="2020-02" db="EMBL/GenBank/DDBJ databases">
        <authorList>
            <person name="Littmann E."/>
            <person name="Sorbara M."/>
        </authorList>
    </citation>
    <scope>NUCLEOTIDE SEQUENCE</scope>
    <source>
        <strain evidence="7">MSK.16.45</strain>
    </source>
</reference>
<evidence type="ECO:0000256" key="4">
    <source>
        <dbReference type="ARBA" id="ARBA00022840"/>
    </source>
</evidence>
<dbReference type="InterPro" id="IPR017871">
    <property type="entry name" value="ABC_transporter-like_CS"/>
</dbReference>
<keyword evidence="8" id="KW-1185">Reference proteome</keyword>
<feature type="domain" description="ABC transporter" evidence="5">
    <location>
        <begin position="13"/>
        <end position="244"/>
    </location>
</feature>
<keyword evidence="2" id="KW-0813">Transport</keyword>
<dbReference type="Gene3D" id="3.40.50.300">
    <property type="entry name" value="P-loop containing nucleotide triphosphate hydrolases"/>
    <property type="match status" value="1"/>
</dbReference>
<evidence type="ECO:0000259" key="5">
    <source>
        <dbReference type="PROSITE" id="PS50893"/>
    </source>
</evidence>
<name>A0A0M6WF37_9FIRM</name>
<dbReference type="PANTHER" id="PTHR42734">
    <property type="entry name" value="METAL TRANSPORT SYSTEM ATP-BINDING PROTEIN TM_0124-RELATED"/>
    <property type="match status" value="1"/>
</dbReference>
<proteinExistence type="inferred from homology"/>
<reference evidence="8" key="1">
    <citation type="submission" date="2015-05" db="EMBL/GenBank/DDBJ databases">
        <authorList>
            <consortium name="Pathogen Informatics"/>
        </authorList>
    </citation>
    <scope>NUCLEOTIDE SEQUENCE [LARGE SCALE GENOMIC DNA]</scope>
    <source>
        <strain evidence="8">T1-815</strain>
    </source>
</reference>
<evidence type="ECO:0000256" key="3">
    <source>
        <dbReference type="ARBA" id="ARBA00022741"/>
    </source>
</evidence>
<dbReference type="Pfam" id="PF00005">
    <property type="entry name" value="ABC_tran"/>
    <property type="match status" value="1"/>
</dbReference>
<dbReference type="InterPro" id="IPR027417">
    <property type="entry name" value="P-loop_NTPase"/>
</dbReference>
<dbReference type="EMBL" id="CVRQ01000010">
    <property type="protein sequence ID" value="CRL34309.1"/>
    <property type="molecule type" value="Genomic_DNA"/>
</dbReference>
<dbReference type="EMBL" id="JAAIMP010000003">
    <property type="protein sequence ID" value="NSC76306.1"/>
    <property type="molecule type" value="Genomic_DNA"/>
</dbReference>
<dbReference type="RefSeq" id="WP_055061217.1">
    <property type="nucleotide sequence ID" value="NZ_CVRQ01000010.1"/>
</dbReference>
<evidence type="ECO:0000313" key="6">
    <source>
        <dbReference type="EMBL" id="CRL34309.1"/>
    </source>
</evidence>
<keyword evidence="4 6" id="KW-0067">ATP-binding</keyword>
<dbReference type="GO" id="GO:0016887">
    <property type="term" value="F:ATP hydrolysis activity"/>
    <property type="evidence" value="ECO:0007669"/>
    <property type="project" value="InterPro"/>
</dbReference>
<dbReference type="PANTHER" id="PTHR42734:SF17">
    <property type="entry name" value="METAL TRANSPORT SYSTEM ATP-BINDING PROTEIN TM_0124-RELATED"/>
    <property type="match status" value="1"/>
</dbReference>
<dbReference type="InterPro" id="IPR003593">
    <property type="entry name" value="AAA+_ATPase"/>
</dbReference>
<dbReference type="SMART" id="SM00382">
    <property type="entry name" value="AAA"/>
    <property type="match status" value="1"/>
</dbReference>
<evidence type="ECO:0000313" key="8">
    <source>
        <dbReference type="Proteomes" id="UP000049472"/>
    </source>
</evidence>
<accession>A0A0M6WF37</accession>
<dbReference type="PROSITE" id="PS00211">
    <property type="entry name" value="ABC_TRANSPORTER_1"/>
    <property type="match status" value="1"/>
</dbReference>